<feature type="compositionally biased region" description="Basic and acidic residues" evidence="1">
    <location>
        <begin position="147"/>
        <end position="162"/>
    </location>
</feature>
<proteinExistence type="predicted"/>
<dbReference type="AlphaFoldDB" id="A0AAV6V6B4"/>
<name>A0AAV6V6B4_9ARAC</name>
<gene>
    <name evidence="2" type="ORF">JTE90_025303</name>
</gene>
<evidence type="ECO:0000313" key="2">
    <source>
        <dbReference type="EMBL" id="KAG8192037.1"/>
    </source>
</evidence>
<keyword evidence="3" id="KW-1185">Reference proteome</keyword>
<protein>
    <submittedName>
        <fullName evidence="2">Uncharacterized protein</fullName>
    </submittedName>
</protein>
<reference evidence="2 3" key="1">
    <citation type="journal article" date="2022" name="Nat. Ecol. Evol.">
        <title>A masculinizing supergene underlies an exaggerated male reproductive morph in a spider.</title>
        <authorList>
            <person name="Hendrickx F."/>
            <person name="De Corte Z."/>
            <person name="Sonet G."/>
            <person name="Van Belleghem S.M."/>
            <person name="Kostlbacher S."/>
            <person name="Vangestel C."/>
        </authorList>
    </citation>
    <scope>NUCLEOTIDE SEQUENCE [LARGE SCALE GENOMIC DNA]</scope>
    <source>
        <strain evidence="2">W744_W776</strain>
    </source>
</reference>
<evidence type="ECO:0000256" key="1">
    <source>
        <dbReference type="SAM" id="MobiDB-lite"/>
    </source>
</evidence>
<dbReference type="Proteomes" id="UP000827092">
    <property type="component" value="Unassembled WGS sequence"/>
</dbReference>
<comment type="caution">
    <text evidence="2">The sequence shown here is derived from an EMBL/GenBank/DDBJ whole genome shotgun (WGS) entry which is preliminary data.</text>
</comment>
<accession>A0AAV6V6B4</accession>
<evidence type="ECO:0000313" key="3">
    <source>
        <dbReference type="Proteomes" id="UP000827092"/>
    </source>
</evidence>
<feature type="compositionally biased region" description="Polar residues" evidence="1">
    <location>
        <begin position="108"/>
        <end position="146"/>
    </location>
</feature>
<organism evidence="2 3">
    <name type="scientific">Oedothorax gibbosus</name>
    <dbReference type="NCBI Taxonomy" id="931172"/>
    <lineage>
        <taxon>Eukaryota</taxon>
        <taxon>Metazoa</taxon>
        <taxon>Ecdysozoa</taxon>
        <taxon>Arthropoda</taxon>
        <taxon>Chelicerata</taxon>
        <taxon>Arachnida</taxon>
        <taxon>Araneae</taxon>
        <taxon>Araneomorphae</taxon>
        <taxon>Entelegynae</taxon>
        <taxon>Araneoidea</taxon>
        <taxon>Linyphiidae</taxon>
        <taxon>Erigoninae</taxon>
        <taxon>Oedothorax</taxon>
    </lineage>
</organism>
<sequence>MADVLFLCHAFTSTKPNKNEQVLKNILQLLKPGSLVFLIFNRDYSSKFNELNANGNFLYGPTEITLMTEKVPSYRSQLQVDPDPKLQVDPVNIGSALFGVWQKKEPTTPQKISSSAKLPTTIPTGESQKSVTGTNVNKSTASQNISKIKDSRKLDSLEDSPKNESSNSNVLDSKSSFESLVKTLEGLVTNLEEMVRSHDTVNIGNSQSHHCGFGCPCCKHMHAERSCYSRHQCSSCHHHNHCFCCIRKQANICSITSNCYEHCMSTKHNSCQNYRY</sequence>
<feature type="region of interest" description="Disordered" evidence="1">
    <location>
        <begin position="108"/>
        <end position="172"/>
    </location>
</feature>
<dbReference type="EMBL" id="JAFNEN010000146">
    <property type="protein sequence ID" value="KAG8192037.1"/>
    <property type="molecule type" value="Genomic_DNA"/>
</dbReference>